<dbReference type="NCBIfam" id="TIGR00431">
    <property type="entry name" value="TruB"/>
    <property type="match status" value="1"/>
</dbReference>
<accession>A0A6G1HLS4</accession>
<name>A0A6G1HLS4_9PEZI</name>
<keyword evidence="9" id="KW-1185">Reference proteome</keyword>
<dbReference type="GO" id="GO:0003723">
    <property type="term" value="F:RNA binding"/>
    <property type="evidence" value="ECO:0007669"/>
    <property type="project" value="InterPro"/>
</dbReference>
<reference evidence="8" key="1">
    <citation type="journal article" date="2020" name="Stud. Mycol.">
        <title>101 Dothideomycetes genomes: a test case for predicting lifestyles and emergence of pathogens.</title>
        <authorList>
            <person name="Haridas S."/>
            <person name="Albert R."/>
            <person name="Binder M."/>
            <person name="Bloem J."/>
            <person name="Labutti K."/>
            <person name="Salamov A."/>
            <person name="Andreopoulos B."/>
            <person name="Baker S."/>
            <person name="Barry K."/>
            <person name="Bills G."/>
            <person name="Bluhm B."/>
            <person name="Cannon C."/>
            <person name="Castanera R."/>
            <person name="Culley D."/>
            <person name="Daum C."/>
            <person name="Ezra D."/>
            <person name="Gonzalez J."/>
            <person name="Henrissat B."/>
            <person name="Kuo A."/>
            <person name="Liang C."/>
            <person name="Lipzen A."/>
            <person name="Lutzoni F."/>
            <person name="Magnuson J."/>
            <person name="Mondo S."/>
            <person name="Nolan M."/>
            <person name="Ohm R."/>
            <person name="Pangilinan J."/>
            <person name="Park H.-J."/>
            <person name="Ramirez L."/>
            <person name="Alfaro M."/>
            <person name="Sun H."/>
            <person name="Tritt A."/>
            <person name="Yoshinaga Y."/>
            <person name="Zwiers L.-H."/>
            <person name="Turgeon B."/>
            <person name="Goodwin S."/>
            <person name="Spatafora J."/>
            <person name="Crous P."/>
            <person name="Grigoriev I."/>
        </authorList>
    </citation>
    <scope>NUCLEOTIDE SEQUENCE</scope>
    <source>
        <strain evidence="8">CBS 262.69</strain>
    </source>
</reference>
<dbReference type="GO" id="GO:0005634">
    <property type="term" value="C:nucleus"/>
    <property type="evidence" value="ECO:0007669"/>
    <property type="project" value="TreeGrafter"/>
</dbReference>
<evidence type="ECO:0000256" key="6">
    <source>
        <dbReference type="SAM" id="MobiDB-lite"/>
    </source>
</evidence>
<dbReference type="PANTHER" id="PTHR13767">
    <property type="entry name" value="TRNA-PSEUDOURIDINE SYNTHASE"/>
    <property type="match status" value="1"/>
</dbReference>
<evidence type="ECO:0000256" key="2">
    <source>
        <dbReference type="ARBA" id="ARBA00008999"/>
    </source>
</evidence>
<comment type="similarity">
    <text evidence="2">Belongs to the pseudouridine synthase TruB family.</text>
</comment>
<dbReference type="HAMAP" id="MF_01080">
    <property type="entry name" value="TruB_bact"/>
    <property type="match status" value="1"/>
</dbReference>
<dbReference type="GO" id="GO:1990481">
    <property type="term" value="P:mRNA pseudouridine synthesis"/>
    <property type="evidence" value="ECO:0007669"/>
    <property type="project" value="TreeGrafter"/>
</dbReference>
<dbReference type="SUPFAM" id="SSF55120">
    <property type="entry name" value="Pseudouridine synthase"/>
    <property type="match status" value="1"/>
</dbReference>
<dbReference type="InterPro" id="IPR014780">
    <property type="entry name" value="tRNA_psdUridine_synth_TruB"/>
</dbReference>
<dbReference type="Pfam" id="PF01509">
    <property type="entry name" value="TruB_N"/>
    <property type="match status" value="1"/>
</dbReference>
<evidence type="ECO:0000256" key="5">
    <source>
        <dbReference type="ARBA" id="ARBA00023235"/>
    </source>
</evidence>
<dbReference type="PANTHER" id="PTHR13767:SF2">
    <property type="entry name" value="PSEUDOURIDYLATE SYNTHASE TRUB1"/>
    <property type="match status" value="1"/>
</dbReference>
<dbReference type="GO" id="GO:0006400">
    <property type="term" value="P:tRNA modification"/>
    <property type="evidence" value="ECO:0007669"/>
    <property type="project" value="TreeGrafter"/>
</dbReference>
<dbReference type="GO" id="GO:0160148">
    <property type="term" value="F:tRNA pseudouridine(55) synthase activity"/>
    <property type="evidence" value="ECO:0007669"/>
    <property type="project" value="UniProtKB-EC"/>
</dbReference>
<dbReference type="InterPro" id="IPR002501">
    <property type="entry name" value="PsdUridine_synth_N"/>
</dbReference>
<dbReference type="EC" id="5.4.99.25" evidence="3"/>
<dbReference type="AlphaFoldDB" id="A0A6G1HLS4"/>
<keyword evidence="5" id="KW-0413">Isomerase</keyword>
<evidence type="ECO:0000313" key="9">
    <source>
        <dbReference type="Proteomes" id="UP000799640"/>
    </source>
</evidence>
<evidence type="ECO:0000256" key="1">
    <source>
        <dbReference type="ARBA" id="ARBA00001166"/>
    </source>
</evidence>
<evidence type="ECO:0000256" key="3">
    <source>
        <dbReference type="ARBA" id="ARBA00012787"/>
    </source>
</evidence>
<proteinExistence type="inferred from homology"/>
<feature type="compositionally biased region" description="Polar residues" evidence="6">
    <location>
        <begin position="205"/>
        <end position="215"/>
    </location>
</feature>
<protein>
    <recommendedName>
        <fullName evidence="3">tRNA pseudouridine(55) synthase</fullName>
        <ecNumber evidence="3">5.4.99.25</ecNumber>
    </recommendedName>
</protein>
<feature type="region of interest" description="Disordered" evidence="6">
    <location>
        <begin position="199"/>
        <end position="222"/>
    </location>
</feature>
<dbReference type="OrthoDB" id="9995526at2759"/>
<dbReference type="Proteomes" id="UP000799640">
    <property type="component" value="Unassembled WGS sequence"/>
</dbReference>
<feature type="domain" description="Pseudouridine synthase II N-terminal" evidence="7">
    <location>
        <begin position="69"/>
        <end position="198"/>
    </location>
</feature>
<dbReference type="EMBL" id="ML996705">
    <property type="protein sequence ID" value="KAF2396799.1"/>
    <property type="molecule type" value="Genomic_DNA"/>
</dbReference>
<dbReference type="Gene3D" id="3.30.2350.10">
    <property type="entry name" value="Pseudouridine synthase"/>
    <property type="match status" value="1"/>
</dbReference>
<organism evidence="8 9">
    <name type="scientific">Trichodelitschia bisporula</name>
    <dbReference type="NCBI Taxonomy" id="703511"/>
    <lineage>
        <taxon>Eukaryota</taxon>
        <taxon>Fungi</taxon>
        <taxon>Dikarya</taxon>
        <taxon>Ascomycota</taxon>
        <taxon>Pezizomycotina</taxon>
        <taxon>Dothideomycetes</taxon>
        <taxon>Dothideomycetes incertae sedis</taxon>
        <taxon>Phaeotrichales</taxon>
        <taxon>Phaeotrichaceae</taxon>
        <taxon>Trichodelitschia</taxon>
    </lineage>
</organism>
<keyword evidence="4" id="KW-0819">tRNA processing</keyword>
<dbReference type="InterPro" id="IPR020103">
    <property type="entry name" value="PsdUridine_synth_cat_dom_sf"/>
</dbReference>
<evidence type="ECO:0000259" key="7">
    <source>
        <dbReference type="Pfam" id="PF01509"/>
    </source>
</evidence>
<evidence type="ECO:0000313" key="8">
    <source>
        <dbReference type="EMBL" id="KAF2396799.1"/>
    </source>
</evidence>
<sequence length="300" mass="32103">MPPKASAILEGVMAINKPPSITSAQLLRDLQPLLSRSPLFAPLLARETAKNHNEPRTKARHRRDRKALQVKLGHGGTLDPLATGVLILGVGAGTKALGGFLQCTKRYECVVLFGAATDTYDVLGKTVARAPAGHVTRGAVEEALKRFRGEIMQQPPVFSALRVNGKRMYEYAREGGEIPTLPERPVRVEELEFSNIAGSVPADVPNTTEASSAPDAQTAGPPAARLTMTVSSGFYVRSLCHDVGRAVGSLGTMASLVRTQQGDFELGKNVLEWADFEAGEDTWGPKVGAEGVGEAEEFKF</sequence>
<gene>
    <name evidence="8" type="ORF">EJ06DRAFT_172646</name>
</gene>
<comment type="catalytic activity">
    <reaction evidence="1">
        <text>a uridine in mRNA = a pseudouridine in mRNA</text>
        <dbReference type="Rhea" id="RHEA:56644"/>
        <dbReference type="Rhea" id="RHEA-COMP:14658"/>
        <dbReference type="Rhea" id="RHEA-COMP:14659"/>
        <dbReference type="ChEBI" id="CHEBI:65314"/>
        <dbReference type="ChEBI" id="CHEBI:65315"/>
    </reaction>
</comment>
<evidence type="ECO:0000256" key="4">
    <source>
        <dbReference type="ARBA" id="ARBA00022694"/>
    </source>
</evidence>